<organism evidence="1 2">
    <name type="scientific">Nesidiocoris tenuis</name>
    <dbReference type="NCBI Taxonomy" id="355587"/>
    <lineage>
        <taxon>Eukaryota</taxon>
        <taxon>Metazoa</taxon>
        <taxon>Ecdysozoa</taxon>
        <taxon>Arthropoda</taxon>
        <taxon>Hexapoda</taxon>
        <taxon>Insecta</taxon>
        <taxon>Pterygota</taxon>
        <taxon>Neoptera</taxon>
        <taxon>Paraneoptera</taxon>
        <taxon>Hemiptera</taxon>
        <taxon>Heteroptera</taxon>
        <taxon>Panheteroptera</taxon>
        <taxon>Cimicomorpha</taxon>
        <taxon>Miridae</taxon>
        <taxon>Dicyphina</taxon>
        <taxon>Nesidiocoris</taxon>
    </lineage>
</organism>
<reference evidence="1 2" key="1">
    <citation type="submission" date="2020-02" db="EMBL/GenBank/DDBJ databases">
        <authorList>
            <person name="Ferguson B K."/>
        </authorList>
    </citation>
    <scope>NUCLEOTIDE SEQUENCE [LARGE SCALE GENOMIC DNA]</scope>
</reference>
<accession>A0A6H5G686</accession>
<evidence type="ECO:0000313" key="2">
    <source>
        <dbReference type="Proteomes" id="UP000479000"/>
    </source>
</evidence>
<sequence>MVPSVNENTSAGLNSRILSLNCAADLHLTQQCCPTRGRNGIFCGKLGLLHLSATQGRNGIFCGKLGTLQYLYINCRPTINVDRFPSRIPSKIGTIVDGGSVQFSRRLSTAVGLRSANIETSFPIENLVCFRNEHPLPRMYGFVRFKIEAVVLFRKLGKTPDQPLRLGGLYALWDWTPAQQQQQLRKTREEKIWSTINSTGGKSA</sequence>
<name>A0A6H5G686_9HEMI</name>
<feature type="non-terminal residue" evidence="1">
    <location>
        <position position="204"/>
    </location>
</feature>
<dbReference type="Proteomes" id="UP000479000">
    <property type="component" value="Unassembled WGS sequence"/>
</dbReference>
<gene>
    <name evidence="1" type="ORF">NTEN_LOCUS3987</name>
</gene>
<dbReference type="AlphaFoldDB" id="A0A6H5G686"/>
<evidence type="ECO:0000313" key="1">
    <source>
        <dbReference type="EMBL" id="CAA9997693.1"/>
    </source>
</evidence>
<proteinExistence type="predicted"/>
<protein>
    <submittedName>
        <fullName evidence="1">Uncharacterized protein</fullName>
    </submittedName>
</protein>
<keyword evidence="2" id="KW-1185">Reference proteome</keyword>
<dbReference type="EMBL" id="CADCXU010005910">
    <property type="protein sequence ID" value="CAA9997693.1"/>
    <property type="molecule type" value="Genomic_DNA"/>
</dbReference>